<evidence type="ECO:0000313" key="1">
    <source>
        <dbReference type="EMBL" id="GMH30200.1"/>
    </source>
</evidence>
<gene>
    <name evidence="1" type="ORF">Nepgr_032043</name>
</gene>
<accession>A0AAD3THW1</accession>
<reference evidence="1" key="1">
    <citation type="submission" date="2023-05" db="EMBL/GenBank/DDBJ databases">
        <title>Nepenthes gracilis genome sequencing.</title>
        <authorList>
            <person name="Fukushima K."/>
        </authorList>
    </citation>
    <scope>NUCLEOTIDE SEQUENCE</scope>
    <source>
        <strain evidence="1">SING2019-196</strain>
    </source>
</reference>
<dbReference type="EMBL" id="BSYO01000038">
    <property type="protein sequence ID" value="GMH30200.1"/>
    <property type="molecule type" value="Genomic_DNA"/>
</dbReference>
<evidence type="ECO:0000313" key="2">
    <source>
        <dbReference type="Proteomes" id="UP001279734"/>
    </source>
</evidence>
<organism evidence="1 2">
    <name type="scientific">Nepenthes gracilis</name>
    <name type="common">Slender pitcher plant</name>
    <dbReference type="NCBI Taxonomy" id="150966"/>
    <lineage>
        <taxon>Eukaryota</taxon>
        <taxon>Viridiplantae</taxon>
        <taxon>Streptophyta</taxon>
        <taxon>Embryophyta</taxon>
        <taxon>Tracheophyta</taxon>
        <taxon>Spermatophyta</taxon>
        <taxon>Magnoliopsida</taxon>
        <taxon>eudicotyledons</taxon>
        <taxon>Gunneridae</taxon>
        <taxon>Pentapetalae</taxon>
        <taxon>Caryophyllales</taxon>
        <taxon>Nepenthaceae</taxon>
        <taxon>Nepenthes</taxon>
    </lineage>
</organism>
<keyword evidence="2" id="KW-1185">Reference proteome</keyword>
<comment type="caution">
    <text evidence="1">The sequence shown here is derived from an EMBL/GenBank/DDBJ whole genome shotgun (WGS) entry which is preliminary data.</text>
</comment>
<sequence>MFGAGVTGCGLDESSFLMYIGWVEFLKMSCCHHWYPTFDVDLFERPRPDGRVRDLYALGCFCLSREVSWPYDVGAMPVFWRV</sequence>
<protein>
    <submittedName>
        <fullName evidence="1">Uncharacterized protein</fullName>
    </submittedName>
</protein>
<dbReference type="Proteomes" id="UP001279734">
    <property type="component" value="Unassembled WGS sequence"/>
</dbReference>
<name>A0AAD3THW1_NEPGR</name>
<proteinExistence type="predicted"/>
<dbReference type="AlphaFoldDB" id="A0AAD3THW1"/>